<comment type="caution">
    <text evidence="1">The sequence shown here is derived from an EMBL/GenBank/DDBJ whole genome shotgun (WGS) entry which is preliminary data.</text>
</comment>
<keyword evidence="2" id="KW-1185">Reference proteome</keyword>
<evidence type="ECO:0000313" key="1">
    <source>
        <dbReference type="EMBL" id="CAG8678075.1"/>
    </source>
</evidence>
<evidence type="ECO:0000313" key="2">
    <source>
        <dbReference type="Proteomes" id="UP000789860"/>
    </source>
</evidence>
<organism evidence="1 2">
    <name type="scientific">Scutellospora calospora</name>
    <dbReference type="NCBI Taxonomy" id="85575"/>
    <lineage>
        <taxon>Eukaryota</taxon>
        <taxon>Fungi</taxon>
        <taxon>Fungi incertae sedis</taxon>
        <taxon>Mucoromycota</taxon>
        <taxon>Glomeromycotina</taxon>
        <taxon>Glomeromycetes</taxon>
        <taxon>Diversisporales</taxon>
        <taxon>Gigasporaceae</taxon>
        <taxon>Scutellospora</taxon>
    </lineage>
</organism>
<dbReference type="EMBL" id="CAJVPM010030908">
    <property type="protein sequence ID" value="CAG8678075.1"/>
    <property type="molecule type" value="Genomic_DNA"/>
</dbReference>
<sequence>DEIKCLFLRIRNPISLCIDGFIKKIFGYTLYSNEGRDIQTRTKKALDNFYYKLN</sequence>
<protein>
    <submittedName>
        <fullName evidence="1">8194_t:CDS:1</fullName>
    </submittedName>
</protein>
<feature type="non-terminal residue" evidence="1">
    <location>
        <position position="1"/>
    </location>
</feature>
<proteinExistence type="predicted"/>
<name>A0ACA9NW07_9GLOM</name>
<dbReference type="Proteomes" id="UP000789860">
    <property type="component" value="Unassembled WGS sequence"/>
</dbReference>
<reference evidence="1" key="1">
    <citation type="submission" date="2021-06" db="EMBL/GenBank/DDBJ databases">
        <authorList>
            <person name="Kallberg Y."/>
            <person name="Tangrot J."/>
            <person name="Rosling A."/>
        </authorList>
    </citation>
    <scope>NUCLEOTIDE SEQUENCE</scope>
    <source>
        <strain evidence="1">AU212A</strain>
    </source>
</reference>
<gene>
    <name evidence="1" type="ORF">SCALOS_LOCUS9622</name>
</gene>
<accession>A0ACA9NW07</accession>